<evidence type="ECO:0000256" key="1">
    <source>
        <dbReference type="SAM" id="Phobius"/>
    </source>
</evidence>
<name>A0ABY7HA84_9BACT</name>
<sequence length="173" mass="17631">MSIPRALTLGFLAAIVLILAVIAGEGLEGDLLVALLSLPVLALAAGGLFERGAAGWPWRTARGLVGGVLAFVAGLGTFRMLSDRTDWFRDVHEGIIVLVFAALAAGCGVVAAAAARPSRGFALASGFILGIEFVLMVGPLFGGGRPNFWGDVGFGLVLGSGALVGALLGRFVR</sequence>
<dbReference type="RefSeq" id="WP_269038352.1">
    <property type="nucleotide sequence ID" value="NZ_CP114040.1"/>
</dbReference>
<accession>A0ABY7HA84</accession>
<feature type="transmembrane region" description="Helical" evidence="1">
    <location>
        <begin position="61"/>
        <end position="82"/>
    </location>
</feature>
<keyword evidence="3" id="KW-1185">Reference proteome</keyword>
<keyword evidence="1" id="KW-1133">Transmembrane helix</keyword>
<dbReference type="Proteomes" id="UP001164459">
    <property type="component" value="Chromosome"/>
</dbReference>
<protein>
    <submittedName>
        <fullName evidence="2">Uncharacterized protein</fullName>
    </submittedName>
</protein>
<keyword evidence="1" id="KW-0812">Transmembrane</keyword>
<keyword evidence="1" id="KW-0472">Membrane</keyword>
<gene>
    <name evidence="2" type="ORF">O0S08_07575</name>
</gene>
<organism evidence="2 3">
    <name type="scientific">Nannocystis punicea</name>
    <dbReference type="NCBI Taxonomy" id="2995304"/>
    <lineage>
        <taxon>Bacteria</taxon>
        <taxon>Pseudomonadati</taxon>
        <taxon>Myxococcota</taxon>
        <taxon>Polyangia</taxon>
        <taxon>Nannocystales</taxon>
        <taxon>Nannocystaceae</taxon>
        <taxon>Nannocystis</taxon>
    </lineage>
</organism>
<evidence type="ECO:0000313" key="2">
    <source>
        <dbReference type="EMBL" id="WAS96010.1"/>
    </source>
</evidence>
<dbReference type="EMBL" id="CP114040">
    <property type="protein sequence ID" value="WAS96010.1"/>
    <property type="molecule type" value="Genomic_DNA"/>
</dbReference>
<feature type="transmembrane region" description="Helical" evidence="1">
    <location>
        <begin position="94"/>
        <end position="114"/>
    </location>
</feature>
<reference evidence="2" key="1">
    <citation type="submission" date="2022-11" db="EMBL/GenBank/DDBJ databases">
        <title>Minimal conservation of predation-associated metabolite biosynthetic gene clusters underscores biosynthetic potential of Myxococcota including descriptions for ten novel species: Archangium lansinium sp. nov., Myxococcus landrumus sp. nov., Nannocystis bai.</title>
        <authorList>
            <person name="Ahearne A."/>
            <person name="Stevens C."/>
            <person name="Dowd S."/>
        </authorList>
    </citation>
    <scope>NUCLEOTIDE SEQUENCE</scope>
    <source>
        <strain evidence="2">Fl3</strain>
    </source>
</reference>
<proteinExistence type="predicted"/>
<evidence type="ECO:0000313" key="3">
    <source>
        <dbReference type="Proteomes" id="UP001164459"/>
    </source>
</evidence>
<feature type="transmembrane region" description="Helical" evidence="1">
    <location>
        <begin position="153"/>
        <end position="172"/>
    </location>
</feature>
<feature type="transmembrane region" description="Helical" evidence="1">
    <location>
        <begin position="33"/>
        <end position="49"/>
    </location>
</feature>
<feature type="transmembrane region" description="Helical" evidence="1">
    <location>
        <begin position="121"/>
        <end position="141"/>
    </location>
</feature>